<dbReference type="AlphaFoldDB" id="A0A6C0C5W6"/>
<dbReference type="GO" id="GO:0006457">
    <property type="term" value="P:protein folding"/>
    <property type="evidence" value="ECO:0007669"/>
    <property type="project" value="TreeGrafter"/>
</dbReference>
<evidence type="ECO:0000259" key="4">
    <source>
        <dbReference type="PROSITE" id="PS51352"/>
    </source>
</evidence>
<dbReference type="Gene3D" id="3.40.30.10">
    <property type="entry name" value="Glutaredoxin"/>
    <property type="match status" value="1"/>
</dbReference>
<feature type="domain" description="Thioredoxin" evidence="4">
    <location>
        <begin position="1"/>
        <end position="118"/>
    </location>
</feature>
<evidence type="ECO:0000313" key="5">
    <source>
        <dbReference type="EMBL" id="QHS99736.1"/>
    </source>
</evidence>
<evidence type="ECO:0000256" key="3">
    <source>
        <dbReference type="SAM" id="MobiDB-lite"/>
    </source>
</evidence>
<evidence type="ECO:0000256" key="1">
    <source>
        <dbReference type="ARBA" id="ARBA00006347"/>
    </source>
</evidence>
<proteinExistence type="inferred from homology"/>
<dbReference type="SUPFAM" id="SSF52833">
    <property type="entry name" value="Thioredoxin-like"/>
    <property type="match status" value="1"/>
</dbReference>
<dbReference type="PANTHER" id="PTHR45672:SF3">
    <property type="entry name" value="THIOREDOXIN DOMAIN-CONTAINING PROTEIN 5"/>
    <property type="match status" value="1"/>
</dbReference>
<dbReference type="InterPro" id="IPR051063">
    <property type="entry name" value="PDI"/>
</dbReference>
<dbReference type="InterPro" id="IPR013766">
    <property type="entry name" value="Thioredoxin_domain"/>
</dbReference>
<dbReference type="EMBL" id="MN739346">
    <property type="protein sequence ID" value="QHS99736.1"/>
    <property type="molecule type" value="Genomic_DNA"/>
</dbReference>
<protein>
    <recommendedName>
        <fullName evidence="4">Thioredoxin domain-containing protein</fullName>
    </recommendedName>
</protein>
<feature type="region of interest" description="Disordered" evidence="3">
    <location>
        <begin position="117"/>
        <end position="138"/>
    </location>
</feature>
<reference evidence="5" key="1">
    <citation type="journal article" date="2020" name="Nature">
        <title>Giant virus diversity and host interactions through global metagenomics.</title>
        <authorList>
            <person name="Schulz F."/>
            <person name="Roux S."/>
            <person name="Paez-Espino D."/>
            <person name="Jungbluth S."/>
            <person name="Walsh D.A."/>
            <person name="Denef V.J."/>
            <person name="McMahon K.D."/>
            <person name="Konstantinidis K.T."/>
            <person name="Eloe-Fadrosh E.A."/>
            <person name="Kyrpides N.C."/>
            <person name="Woyke T."/>
        </authorList>
    </citation>
    <scope>NUCLEOTIDE SEQUENCE</scope>
    <source>
        <strain evidence="5">GVMAG-M-3300020187-37</strain>
    </source>
</reference>
<dbReference type="PROSITE" id="PS51352">
    <property type="entry name" value="THIOREDOXIN_2"/>
    <property type="match status" value="1"/>
</dbReference>
<accession>A0A6C0C5W6</accession>
<dbReference type="GO" id="GO:0005783">
    <property type="term" value="C:endoplasmic reticulum"/>
    <property type="evidence" value="ECO:0007669"/>
    <property type="project" value="TreeGrafter"/>
</dbReference>
<dbReference type="PANTHER" id="PTHR45672">
    <property type="entry name" value="PROTEIN DISULFIDE-ISOMERASE C17H9.14C-RELATED"/>
    <property type="match status" value="1"/>
</dbReference>
<evidence type="ECO:0000256" key="2">
    <source>
        <dbReference type="ARBA" id="ARBA00022729"/>
    </source>
</evidence>
<comment type="similarity">
    <text evidence="1">Belongs to the protein disulfide isomerase family.</text>
</comment>
<sequence>MDIERILHLTGNNEHHNINPMKQCLKSEPVIVFMVAPWCGHCQRLEPTINTLENELIHESEFDKLHMMKVHDTELDKLGMEASSYPTIRLFMNGEHIEDHQGSREPDDIRDFVRKHMKSNSKGSKKKYKKSKKKKCKSKKKKCKTYKLKKKGSYKVKNFTGRNHNDPKWIEKTFGIMSGGKSKKNKRCKCSKRKICKCKKKCKKCNNN</sequence>
<name>A0A6C0C5W6_9ZZZZ</name>
<dbReference type="Pfam" id="PF00085">
    <property type="entry name" value="Thioredoxin"/>
    <property type="match status" value="1"/>
</dbReference>
<keyword evidence="2" id="KW-0732">Signal</keyword>
<dbReference type="InterPro" id="IPR036249">
    <property type="entry name" value="Thioredoxin-like_sf"/>
</dbReference>
<dbReference type="GO" id="GO:0003756">
    <property type="term" value="F:protein disulfide isomerase activity"/>
    <property type="evidence" value="ECO:0007669"/>
    <property type="project" value="TreeGrafter"/>
</dbReference>
<organism evidence="5">
    <name type="scientific">viral metagenome</name>
    <dbReference type="NCBI Taxonomy" id="1070528"/>
    <lineage>
        <taxon>unclassified sequences</taxon>
        <taxon>metagenomes</taxon>
        <taxon>organismal metagenomes</taxon>
    </lineage>
</organism>